<feature type="domain" description="POU-specific atypical" evidence="11">
    <location>
        <begin position="178"/>
        <end position="274"/>
    </location>
</feature>
<evidence type="ECO:0000256" key="5">
    <source>
        <dbReference type="ARBA" id="ARBA00023163"/>
    </source>
</evidence>
<dbReference type="PROSITE" id="PS51937">
    <property type="entry name" value="HNF_P1"/>
    <property type="match status" value="1"/>
</dbReference>
<dbReference type="Pfam" id="PF00046">
    <property type="entry name" value="Homeodomain"/>
    <property type="match status" value="1"/>
</dbReference>
<dbReference type="EMBL" id="NEDP02005400">
    <property type="protein sequence ID" value="OWF41409.1"/>
    <property type="molecule type" value="Genomic_DNA"/>
</dbReference>
<evidence type="ECO:0000259" key="11">
    <source>
        <dbReference type="PROSITE" id="PS51936"/>
    </source>
</evidence>
<dbReference type="STRING" id="6573.A0A210PY85"/>
<evidence type="ECO:0000259" key="12">
    <source>
        <dbReference type="PROSITE" id="PS51937"/>
    </source>
</evidence>
<feature type="DNA-binding region" description="Homeobox" evidence="7">
    <location>
        <begin position="305"/>
        <end position="380"/>
    </location>
</feature>
<dbReference type="InterPro" id="IPR040363">
    <property type="entry name" value="HMBOX1"/>
</dbReference>
<dbReference type="OrthoDB" id="5856131at2759"/>
<dbReference type="GO" id="GO:0005634">
    <property type="term" value="C:nucleus"/>
    <property type="evidence" value="ECO:0007669"/>
    <property type="project" value="UniProtKB-SubCell"/>
</dbReference>
<comment type="subcellular location">
    <subcellularLocation>
        <location evidence="1 7 8">Nucleus</location>
    </subcellularLocation>
</comment>
<name>A0A210PY85_MIZYE</name>
<dbReference type="Proteomes" id="UP000242188">
    <property type="component" value="Unassembled WGS sequence"/>
</dbReference>
<dbReference type="PANTHER" id="PTHR14618:SF0">
    <property type="entry name" value="HOMEOBOX-CONTAINING PROTEIN 1"/>
    <property type="match status" value="1"/>
</dbReference>
<comment type="caution">
    <text evidence="13">The sequence shown here is derived from an EMBL/GenBank/DDBJ whole genome shotgun (WGS) entry which is preliminary data.</text>
</comment>
<dbReference type="InterPro" id="IPR009057">
    <property type="entry name" value="Homeodomain-like_sf"/>
</dbReference>
<evidence type="ECO:0000256" key="8">
    <source>
        <dbReference type="RuleBase" id="RU000682"/>
    </source>
</evidence>
<evidence type="ECO:0000256" key="2">
    <source>
        <dbReference type="ARBA" id="ARBA00023015"/>
    </source>
</evidence>
<dbReference type="SUPFAM" id="SSF46689">
    <property type="entry name" value="Homeodomain-like"/>
    <property type="match status" value="1"/>
</dbReference>
<dbReference type="CDD" id="cd00086">
    <property type="entry name" value="homeodomain"/>
    <property type="match status" value="1"/>
</dbReference>
<dbReference type="InterPro" id="IPR044869">
    <property type="entry name" value="HNF-1_POU"/>
</dbReference>
<keyword evidence="6 7" id="KW-0539">Nucleus</keyword>
<evidence type="ECO:0000256" key="6">
    <source>
        <dbReference type="ARBA" id="ARBA00023242"/>
    </source>
</evidence>
<dbReference type="InterPro" id="IPR001356">
    <property type="entry name" value="HD"/>
</dbReference>
<evidence type="ECO:0000256" key="7">
    <source>
        <dbReference type="PROSITE-ProRule" id="PRU00108"/>
    </source>
</evidence>
<evidence type="ECO:0000256" key="3">
    <source>
        <dbReference type="ARBA" id="ARBA00023125"/>
    </source>
</evidence>
<sequence>MSGRVGGGRQMFSIEQIELIRRLRNSGITKEEVAQAFDSFDRLDNELGLLYSVPVSLSQPAVPVRNHTHEPSHPRTPVSTIARTSHPGSIIGQGDHSSLSSTQANNVPASHQHNVPNFRSHPVPNPVYPVSMTANTRIHSQPAFPERQAPKRPRTETIDLVDDIDNTVTCVIDEENSNTSSASASNISEEIATELREFLKQGVQKAGDEVRWFVSQYNIQLGQIASMTGQTFATTTQFLQGEYSGIPQHCMQSVFAWYLTYKKTVSNSPPQPTSSSPGSTQSGALPMISQKVKLPDGQEIFIPHQRRERFTFREKHLEVLETCFNENAYPSHEQREAISHMCNMAVSNMGHRSLHDREKVTPHMVLNWFANRRKEVKKIAREEGIPESEVVLPSKVSKRPISFDISMEGVTLSPLEPSQDDVTDQTDEPDDRTSPSIKSEPG</sequence>
<organism evidence="13 14">
    <name type="scientific">Mizuhopecten yessoensis</name>
    <name type="common">Japanese scallop</name>
    <name type="synonym">Patinopecten yessoensis</name>
    <dbReference type="NCBI Taxonomy" id="6573"/>
    <lineage>
        <taxon>Eukaryota</taxon>
        <taxon>Metazoa</taxon>
        <taxon>Spiralia</taxon>
        <taxon>Lophotrochozoa</taxon>
        <taxon>Mollusca</taxon>
        <taxon>Bivalvia</taxon>
        <taxon>Autobranchia</taxon>
        <taxon>Pteriomorphia</taxon>
        <taxon>Pectinida</taxon>
        <taxon>Pectinoidea</taxon>
        <taxon>Pectinidae</taxon>
        <taxon>Mizuhopecten</taxon>
    </lineage>
</organism>
<dbReference type="Pfam" id="PF04814">
    <property type="entry name" value="HNF-1_N"/>
    <property type="match status" value="1"/>
</dbReference>
<feature type="region of interest" description="Disordered" evidence="9">
    <location>
        <begin position="408"/>
        <end position="442"/>
    </location>
</feature>
<evidence type="ECO:0000256" key="1">
    <source>
        <dbReference type="ARBA" id="ARBA00004123"/>
    </source>
</evidence>
<dbReference type="PANTHER" id="PTHR14618">
    <property type="entry name" value="HOMEODOX-CONTAINING PROTEIN 1 HMBOX1"/>
    <property type="match status" value="1"/>
</dbReference>
<evidence type="ECO:0000256" key="4">
    <source>
        <dbReference type="ARBA" id="ARBA00023155"/>
    </source>
</evidence>
<feature type="compositionally biased region" description="Polar residues" evidence="9">
    <location>
        <begin position="95"/>
        <end position="110"/>
    </location>
</feature>
<evidence type="ECO:0000313" key="14">
    <source>
        <dbReference type="Proteomes" id="UP000242188"/>
    </source>
</evidence>
<evidence type="ECO:0000256" key="9">
    <source>
        <dbReference type="SAM" id="MobiDB-lite"/>
    </source>
</evidence>
<dbReference type="PROSITE" id="PS50071">
    <property type="entry name" value="HOMEOBOX_2"/>
    <property type="match status" value="1"/>
</dbReference>
<dbReference type="GO" id="GO:0045893">
    <property type="term" value="P:positive regulation of DNA-templated transcription"/>
    <property type="evidence" value="ECO:0007669"/>
    <property type="project" value="InterPro"/>
</dbReference>
<feature type="compositionally biased region" description="Acidic residues" evidence="9">
    <location>
        <begin position="418"/>
        <end position="430"/>
    </location>
</feature>
<dbReference type="InterPro" id="IPR044866">
    <property type="entry name" value="HNF_P1"/>
</dbReference>
<dbReference type="InterPro" id="IPR010982">
    <property type="entry name" value="Lambda_DNA-bd_dom_sf"/>
</dbReference>
<dbReference type="Gene3D" id="1.10.10.60">
    <property type="entry name" value="Homeodomain-like"/>
    <property type="match status" value="1"/>
</dbReference>
<dbReference type="AlphaFoldDB" id="A0A210PY85"/>
<evidence type="ECO:0000259" key="10">
    <source>
        <dbReference type="PROSITE" id="PS50071"/>
    </source>
</evidence>
<evidence type="ECO:0000313" key="13">
    <source>
        <dbReference type="EMBL" id="OWF41409.1"/>
    </source>
</evidence>
<dbReference type="InterPro" id="IPR006899">
    <property type="entry name" value="HNF-1_N"/>
</dbReference>
<dbReference type="PROSITE" id="PS51936">
    <property type="entry name" value="POU_4"/>
    <property type="match status" value="1"/>
</dbReference>
<dbReference type="GO" id="GO:0003691">
    <property type="term" value="F:double-stranded telomeric DNA binding"/>
    <property type="evidence" value="ECO:0007669"/>
    <property type="project" value="InterPro"/>
</dbReference>
<dbReference type="SMART" id="SM00389">
    <property type="entry name" value="HOX"/>
    <property type="match status" value="1"/>
</dbReference>
<reference evidence="13 14" key="1">
    <citation type="journal article" date="2017" name="Nat. Ecol. Evol.">
        <title>Scallop genome provides insights into evolution of bilaterian karyotype and development.</title>
        <authorList>
            <person name="Wang S."/>
            <person name="Zhang J."/>
            <person name="Jiao W."/>
            <person name="Li J."/>
            <person name="Xun X."/>
            <person name="Sun Y."/>
            <person name="Guo X."/>
            <person name="Huan P."/>
            <person name="Dong B."/>
            <person name="Zhang L."/>
            <person name="Hu X."/>
            <person name="Sun X."/>
            <person name="Wang J."/>
            <person name="Zhao C."/>
            <person name="Wang Y."/>
            <person name="Wang D."/>
            <person name="Huang X."/>
            <person name="Wang R."/>
            <person name="Lv J."/>
            <person name="Li Y."/>
            <person name="Zhang Z."/>
            <person name="Liu B."/>
            <person name="Lu W."/>
            <person name="Hui Y."/>
            <person name="Liang J."/>
            <person name="Zhou Z."/>
            <person name="Hou R."/>
            <person name="Li X."/>
            <person name="Liu Y."/>
            <person name="Li H."/>
            <person name="Ning X."/>
            <person name="Lin Y."/>
            <person name="Zhao L."/>
            <person name="Xing Q."/>
            <person name="Dou J."/>
            <person name="Li Y."/>
            <person name="Mao J."/>
            <person name="Guo H."/>
            <person name="Dou H."/>
            <person name="Li T."/>
            <person name="Mu C."/>
            <person name="Jiang W."/>
            <person name="Fu Q."/>
            <person name="Fu X."/>
            <person name="Miao Y."/>
            <person name="Liu J."/>
            <person name="Yu Q."/>
            <person name="Li R."/>
            <person name="Liao H."/>
            <person name="Li X."/>
            <person name="Kong Y."/>
            <person name="Jiang Z."/>
            <person name="Chourrout D."/>
            <person name="Li R."/>
            <person name="Bao Z."/>
        </authorList>
    </citation>
    <scope>NUCLEOTIDE SEQUENCE [LARGE SCALE GENOMIC DNA]</scope>
    <source>
        <strain evidence="13 14">PY_sf001</strain>
    </source>
</reference>
<feature type="region of interest" description="Disordered" evidence="9">
    <location>
        <begin position="87"/>
        <end position="110"/>
    </location>
</feature>
<keyword evidence="4 7" id="KW-0371">Homeobox</keyword>
<keyword evidence="2" id="KW-0805">Transcription regulation</keyword>
<feature type="domain" description="HNF-p1" evidence="12">
    <location>
        <begin position="8"/>
        <end position="39"/>
    </location>
</feature>
<keyword evidence="14" id="KW-1185">Reference proteome</keyword>
<keyword evidence="3 7" id="KW-0238">DNA-binding</keyword>
<keyword evidence="5" id="KW-0804">Transcription</keyword>
<proteinExistence type="predicted"/>
<gene>
    <name evidence="13" type="ORF">KP79_PYT08430</name>
</gene>
<dbReference type="Gene3D" id="1.10.260.40">
    <property type="entry name" value="lambda repressor-like DNA-binding domains"/>
    <property type="match status" value="1"/>
</dbReference>
<feature type="domain" description="Homeobox" evidence="10">
    <location>
        <begin position="303"/>
        <end position="379"/>
    </location>
</feature>
<protein>
    <submittedName>
        <fullName evidence="13">Homeobox-containing protein 1</fullName>
    </submittedName>
</protein>
<accession>A0A210PY85</accession>